<feature type="region of interest" description="Disordered" evidence="2">
    <location>
        <begin position="1"/>
        <end position="21"/>
    </location>
</feature>
<gene>
    <name evidence="3" type="ORF">GMDG_00799</name>
</gene>
<keyword evidence="1" id="KW-0175">Coiled coil</keyword>
<protein>
    <recommendedName>
        <fullName evidence="5">RRM domain-containing protein</fullName>
    </recommendedName>
</protein>
<evidence type="ECO:0000313" key="4">
    <source>
        <dbReference type="Proteomes" id="UP000011064"/>
    </source>
</evidence>
<dbReference type="CDD" id="cd00590">
    <property type="entry name" value="RRM_SF"/>
    <property type="match status" value="1"/>
</dbReference>
<feature type="region of interest" description="Disordered" evidence="2">
    <location>
        <begin position="472"/>
        <end position="536"/>
    </location>
</feature>
<feature type="region of interest" description="Disordered" evidence="2">
    <location>
        <begin position="281"/>
        <end position="310"/>
    </location>
</feature>
<feature type="coiled-coil region" evidence="1">
    <location>
        <begin position="198"/>
        <end position="232"/>
    </location>
</feature>
<feature type="region of interest" description="Disordered" evidence="2">
    <location>
        <begin position="881"/>
        <end position="1044"/>
    </location>
</feature>
<evidence type="ECO:0000256" key="2">
    <source>
        <dbReference type="SAM" id="MobiDB-lite"/>
    </source>
</evidence>
<keyword evidence="4" id="KW-1185">Reference proteome</keyword>
<sequence>MPYGQQQGAWMPQPNQSGYPPLRRSFRVVDLSLPPRRQPTPTLHNVDTENCHRTLHEHRQATKQKYRRMVREQMKAEEAFWVYQDQQDLEPFPYDAFEMKQPLLPALDMAIDESGGDAAMAWQLFDRRNSWEKAAEEAANEKREAEVRRRADEMIRNDKEMKEDEAMRQLLEELPTFKCPDILIADRIFHHLSADFKKRNYLNQLRNAQARLRRLKQANSELRVENERLRSGVEVFGSQVDIPERVPPFEFSERRHYSPPSQPQRVNSDVEIFNSQIKHSQGIAPPFEPLPKRHYSPPPQSRRPGFQQPQINWERPGSIAKPFNGPDMTVGYQNYTISNGRIPEINPMEYSFGEMEEMHHDRRDPRRARSMPPHSRDRTATEDSHTPLPEYDPVTGYGKVVAVDEISPLYEYSNLEVSLRGGAGAGPYSLLEDSDFEGDEDSDGKAAHFSNITSSLGKGTLNMMKRFADDDDEDDDSFSNHSSLKFTRQGDTKTNDPNNRFWGGGPPSSCGIGGPSATVDNPASHRNDRHHGRRRNRGAKIAPGLVPFTPKVDPYAEAPHGFQFSWNKAENVPLKKTWTTLDPKTGAVKYEEGNQEAEEENAPETYMWNPSDARNTPLAATFGTSRVVSAEEVKEKKAPKVGGLTEKFLQRLDRQSRRDRAESIDDYIDISSTPGSPNAPPSEPSVMEYHPALPQGSVATDERAHNQPIQIDADVRKNFIDNINAMHDAHPALTTFELRNQGGWLPQNKAPAVYINEFGDGNTVEVKMKIETRTRKMNERGEYDGEDLGQIKKRYRRGFSEMLQTREGEMIRATKEYLEWQAMPLEDRMERLTLIRQPINLWQKKPGADEIDQHELHYLPKFYERQISRRKEKQRMRAILADKAKQKQKDNASTSLETAETGDTLDTWGVLGDCDDPPVGGTSGGSRTPRLGDDSWQEMLERLVDIDPRKDSRSPSRSRSSSKSASVAGSMAAERVFRPPDRLYNDHRYKPRPRLYSGGSGTGNSVTGPRQSRPRSSHPSPSPAAFSNSWCATDDGSDASSTVRGLRNAPLDRHIFNGSGIDRSSDGTNAANGLADLIAAYDDSPTLRIPTDTDIPSPPFTELEQVLYNRAIGNMGERGRVVTVRLHAVQESHMAPGSVLPKFTPGAIANKVFGGVIQEFQLHPGKRTAVVVFMHPREARSFVHHVRNIREKGTGHAIRDLQIEASWFRGAESRAILPAQPNLLKHSISRAKRCILLSHIPKEKSNRVVFQELSECFGTILVRTSLITPPQNYVLQSEGKQALVEFANLQDAMRAYDDLNAGLIAGYENVNPEFKNESTEKRAIMKDYCGCLGCDDKRTAKSREKENKKRKMDEQMMEDENEMSSYDDSASD</sequence>
<evidence type="ECO:0008006" key="5">
    <source>
        <dbReference type="Google" id="ProtNLM"/>
    </source>
</evidence>
<evidence type="ECO:0000256" key="1">
    <source>
        <dbReference type="SAM" id="Coils"/>
    </source>
</evidence>
<dbReference type="HOGENOM" id="CLU_265656_0_0_1"/>
<dbReference type="OrthoDB" id="3438507at2759"/>
<feature type="compositionally biased region" description="Polar residues" evidence="2">
    <location>
        <begin position="1"/>
        <end position="18"/>
    </location>
</feature>
<accession>L8GE10</accession>
<name>L8GE10_PSED2</name>
<feature type="region of interest" description="Disordered" evidence="2">
    <location>
        <begin position="652"/>
        <end position="690"/>
    </location>
</feature>
<dbReference type="STRING" id="658429.L8GE10"/>
<feature type="region of interest" description="Disordered" evidence="2">
    <location>
        <begin position="1341"/>
        <end position="1372"/>
    </location>
</feature>
<reference evidence="4" key="1">
    <citation type="submission" date="2010-09" db="EMBL/GenBank/DDBJ databases">
        <title>The genome sequence of Geomyces destructans 20631-21.</title>
        <authorList>
            <consortium name="The Broad Institute Genome Sequencing Platform"/>
            <person name="Cuomo C.A."/>
            <person name="Blehert D.S."/>
            <person name="Lorch J.M."/>
            <person name="Young S.K."/>
            <person name="Zeng Q."/>
            <person name="Gargeya S."/>
            <person name="Fitzgerald M."/>
            <person name="Haas B."/>
            <person name="Abouelleil A."/>
            <person name="Alvarado L."/>
            <person name="Arachchi H.M."/>
            <person name="Berlin A."/>
            <person name="Brown A."/>
            <person name="Chapman S.B."/>
            <person name="Chen Z."/>
            <person name="Dunbar C."/>
            <person name="Freedman E."/>
            <person name="Gearin G."/>
            <person name="Gellesch M."/>
            <person name="Goldberg J."/>
            <person name="Griggs A."/>
            <person name="Gujja S."/>
            <person name="Heiman D."/>
            <person name="Howarth C."/>
            <person name="Larson L."/>
            <person name="Lui A."/>
            <person name="MacDonald P.J.P."/>
            <person name="Montmayeur A."/>
            <person name="Murphy C."/>
            <person name="Neiman D."/>
            <person name="Pearson M."/>
            <person name="Priest M."/>
            <person name="Roberts A."/>
            <person name="Saif S."/>
            <person name="Shea T."/>
            <person name="Shenoy N."/>
            <person name="Sisk P."/>
            <person name="Stolte C."/>
            <person name="Sykes S."/>
            <person name="Wortman J."/>
            <person name="Nusbaum C."/>
            <person name="Birren B."/>
        </authorList>
    </citation>
    <scope>NUCLEOTIDE SEQUENCE [LARGE SCALE GENOMIC DNA]</scope>
    <source>
        <strain evidence="4">ATCC MYA-4855 / 20631-21</strain>
    </source>
</reference>
<feature type="compositionally biased region" description="Basic and acidic residues" evidence="2">
    <location>
        <begin position="1341"/>
        <end position="1354"/>
    </location>
</feature>
<feature type="compositionally biased region" description="Basic and acidic residues" evidence="2">
    <location>
        <begin position="652"/>
        <end position="663"/>
    </location>
</feature>
<feature type="compositionally biased region" description="Basic and acidic residues" evidence="2">
    <location>
        <begin position="939"/>
        <end position="954"/>
    </location>
</feature>
<dbReference type="Proteomes" id="UP000011064">
    <property type="component" value="Unassembled WGS sequence"/>
</dbReference>
<feature type="compositionally biased region" description="Basic residues" evidence="2">
    <location>
        <begin position="527"/>
        <end position="536"/>
    </location>
</feature>
<proteinExistence type="predicted"/>
<dbReference type="EMBL" id="GL573177">
    <property type="protein sequence ID" value="ELR10386.1"/>
    <property type="molecule type" value="Genomic_DNA"/>
</dbReference>
<feature type="compositionally biased region" description="Low complexity" evidence="2">
    <location>
        <begin position="955"/>
        <end position="964"/>
    </location>
</feature>
<feature type="compositionally biased region" description="Basic and acidic residues" evidence="2">
    <location>
        <begin position="881"/>
        <end position="890"/>
    </location>
</feature>
<dbReference type="VEuPathDB" id="FungiDB:GMDG_00799"/>
<evidence type="ECO:0000313" key="3">
    <source>
        <dbReference type="EMBL" id="ELR10386.1"/>
    </source>
</evidence>
<feature type="compositionally biased region" description="Basic and acidic residues" evidence="2">
    <location>
        <begin position="374"/>
        <end position="385"/>
    </location>
</feature>
<feature type="region of interest" description="Disordered" evidence="2">
    <location>
        <begin position="356"/>
        <end position="393"/>
    </location>
</feature>
<organism evidence="3 4">
    <name type="scientific">Pseudogymnoascus destructans (strain ATCC MYA-4855 / 20631-21)</name>
    <name type="common">Bat white-nose syndrome fungus</name>
    <name type="synonym">Geomyces destructans</name>
    <dbReference type="NCBI Taxonomy" id="658429"/>
    <lineage>
        <taxon>Eukaryota</taxon>
        <taxon>Fungi</taxon>
        <taxon>Dikarya</taxon>
        <taxon>Ascomycota</taxon>
        <taxon>Pezizomycotina</taxon>
        <taxon>Leotiomycetes</taxon>
        <taxon>Thelebolales</taxon>
        <taxon>Thelebolaceae</taxon>
        <taxon>Pseudogymnoascus</taxon>
    </lineage>
</organism>
<dbReference type="InParanoid" id="L8GE10"/>
<feature type="compositionally biased region" description="Basic and acidic residues" evidence="2">
    <location>
        <begin position="975"/>
        <end position="988"/>
    </location>
</feature>
<feature type="compositionally biased region" description="Gly residues" evidence="2">
    <location>
        <begin position="502"/>
        <end position="514"/>
    </location>
</feature>